<comment type="subunit">
    <text evidence="3">Homodimer.</text>
</comment>
<dbReference type="Proteomes" id="UP000199424">
    <property type="component" value="Unassembled WGS sequence"/>
</dbReference>
<evidence type="ECO:0000256" key="5">
    <source>
        <dbReference type="ARBA" id="ARBA00022909"/>
    </source>
</evidence>
<dbReference type="SUPFAM" id="SSF56752">
    <property type="entry name" value="D-aminoacid aminotransferase-like PLP-dependent enzymes"/>
    <property type="match status" value="1"/>
</dbReference>
<evidence type="ECO:0000256" key="6">
    <source>
        <dbReference type="ARBA" id="ARBA00023239"/>
    </source>
</evidence>
<dbReference type="AlphaFoldDB" id="A0A1I6GF01"/>
<dbReference type="InterPro" id="IPR001544">
    <property type="entry name" value="Aminotrans_IV"/>
</dbReference>
<keyword evidence="5" id="KW-0289">Folate biosynthesis</keyword>
<dbReference type="RefSeq" id="WP_092855098.1">
    <property type="nucleotide sequence ID" value="NZ_FOYU01000001.1"/>
</dbReference>
<evidence type="ECO:0000256" key="9">
    <source>
        <dbReference type="ARBA" id="ARBA00049529"/>
    </source>
</evidence>
<comment type="cofactor">
    <cofactor evidence="1">
        <name>pyridoxal 5'-phosphate</name>
        <dbReference type="ChEBI" id="CHEBI:597326"/>
    </cofactor>
</comment>
<dbReference type="GO" id="GO:0008696">
    <property type="term" value="F:4-amino-4-deoxychorismate lyase activity"/>
    <property type="evidence" value="ECO:0007669"/>
    <property type="project" value="UniProtKB-UniRule"/>
</dbReference>
<keyword evidence="12" id="KW-1185">Reference proteome</keyword>
<organism evidence="11 12">
    <name type="scientific">Pseudidiomarina maritima</name>
    <dbReference type="NCBI Taxonomy" id="519453"/>
    <lineage>
        <taxon>Bacteria</taxon>
        <taxon>Pseudomonadati</taxon>
        <taxon>Pseudomonadota</taxon>
        <taxon>Gammaproteobacteria</taxon>
        <taxon>Alteromonadales</taxon>
        <taxon>Idiomarinaceae</taxon>
        <taxon>Pseudidiomarina</taxon>
    </lineage>
</organism>
<evidence type="ECO:0000313" key="11">
    <source>
        <dbReference type="EMBL" id="SFR40691.1"/>
    </source>
</evidence>
<evidence type="ECO:0000256" key="4">
    <source>
        <dbReference type="ARBA" id="ARBA00022898"/>
    </source>
</evidence>
<dbReference type="Gene3D" id="3.20.10.10">
    <property type="entry name" value="D-amino Acid Aminotransferase, subunit A, domain 2"/>
    <property type="match status" value="1"/>
</dbReference>
<proteinExistence type="inferred from homology"/>
<name>A0A1I6GF01_9GAMM</name>
<keyword evidence="6 11" id="KW-0456">Lyase</keyword>
<comment type="pathway">
    <text evidence="7">Cofactor biosynthesis; tetrahydrofolate biosynthesis; 4-aminobenzoate from chorismate: step 2/2.</text>
</comment>
<dbReference type="NCBIfam" id="TIGR03461">
    <property type="entry name" value="pabC_Proteo"/>
    <property type="match status" value="1"/>
</dbReference>
<evidence type="ECO:0000256" key="2">
    <source>
        <dbReference type="ARBA" id="ARBA00009320"/>
    </source>
</evidence>
<evidence type="ECO:0000256" key="10">
    <source>
        <dbReference type="NCBIfam" id="TIGR03461"/>
    </source>
</evidence>
<comment type="similarity">
    <text evidence="2">Belongs to the class-IV pyridoxal-phosphate-dependent aminotransferase family.</text>
</comment>
<dbReference type="GO" id="GO:0046656">
    <property type="term" value="P:folic acid biosynthetic process"/>
    <property type="evidence" value="ECO:0007669"/>
    <property type="project" value="UniProtKB-KW"/>
</dbReference>
<keyword evidence="4" id="KW-0663">Pyridoxal phosphate</keyword>
<dbReference type="EMBL" id="FOYU01000001">
    <property type="protein sequence ID" value="SFR40691.1"/>
    <property type="molecule type" value="Genomic_DNA"/>
</dbReference>
<protein>
    <recommendedName>
        <fullName evidence="8 10">Aminodeoxychorismate lyase</fullName>
        <ecNumber evidence="8 10">4.1.3.38</ecNumber>
    </recommendedName>
</protein>
<comment type="catalytic activity">
    <reaction evidence="9">
        <text>4-amino-4-deoxychorismate = 4-aminobenzoate + pyruvate + H(+)</text>
        <dbReference type="Rhea" id="RHEA:16201"/>
        <dbReference type="ChEBI" id="CHEBI:15361"/>
        <dbReference type="ChEBI" id="CHEBI:15378"/>
        <dbReference type="ChEBI" id="CHEBI:17836"/>
        <dbReference type="ChEBI" id="CHEBI:58406"/>
        <dbReference type="EC" id="4.1.3.38"/>
    </reaction>
</comment>
<dbReference type="GO" id="GO:0008153">
    <property type="term" value="P:4-aminobenzoate biosynthetic process"/>
    <property type="evidence" value="ECO:0007669"/>
    <property type="project" value="UniProtKB-UniRule"/>
</dbReference>
<evidence type="ECO:0000256" key="1">
    <source>
        <dbReference type="ARBA" id="ARBA00001933"/>
    </source>
</evidence>
<gene>
    <name evidence="11" type="ORF">SAMN04488070_0590</name>
</gene>
<dbReference type="EC" id="4.1.3.38" evidence="8 10"/>
<sequence>MWYNGQPLTQPNLDRGLQFGDGHFTTLVIRHGQLEFWPRHWQRLTEASQRLAMAMPVRDQVEELLASIRQQQPNCVVKIIITRGFSNRGYAPSPAAPVNWYVTTASLPEWQPNTLLVDQAELQLAMQPRLAGLKTLNRLEQVLLAQERLERHVDDLIVCDNHLHIVEAISSNLFWYDGANWRIPQLKNAGIAGIMQAEICAAVLPNAIPSIAVWDDLVSAEQAFLCNTVLGPRPIGQIGARQLPQQVLPEVVNTWYLNVLSKSS</sequence>
<evidence type="ECO:0000313" key="12">
    <source>
        <dbReference type="Proteomes" id="UP000199424"/>
    </source>
</evidence>
<accession>A0A1I6GF01</accession>
<dbReference type="InterPro" id="IPR017824">
    <property type="entry name" value="Aminodeoxychorismate_lyase_IV"/>
</dbReference>
<dbReference type="Gene3D" id="3.30.470.10">
    <property type="match status" value="1"/>
</dbReference>
<evidence type="ECO:0000256" key="7">
    <source>
        <dbReference type="ARBA" id="ARBA00035633"/>
    </source>
</evidence>
<dbReference type="InterPro" id="IPR043131">
    <property type="entry name" value="BCAT-like_N"/>
</dbReference>
<dbReference type="InterPro" id="IPR043132">
    <property type="entry name" value="BCAT-like_C"/>
</dbReference>
<dbReference type="PANTHER" id="PTHR42743:SF2">
    <property type="entry name" value="AMINODEOXYCHORISMATE LYASE"/>
    <property type="match status" value="1"/>
</dbReference>
<dbReference type="Pfam" id="PF01063">
    <property type="entry name" value="Aminotran_4"/>
    <property type="match status" value="1"/>
</dbReference>
<evidence type="ECO:0000256" key="8">
    <source>
        <dbReference type="ARBA" id="ARBA00035676"/>
    </source>
</evidence>
<dbReference type="GO" id="GO:0030170">
    <property type="term" value="F:pyridoxal phosphate binding"/>
    <property type="evidence" value="ECO:0007669"/>
    <property type="project" value="InterPro"/>
</dbReference>
<dbReference type="PANTHER" id="PTHR42743">
    <property type="entry name" value="AMINO-ACID AMINOTRANSFERASE"/>
    <property type="match status" value="1"/>
</dbReference>
<dbReference type="InterPro" id="IPR050571">
    <property type="entry name" value="Class-IV_PLP-Dep_Aminotrnsfr"/>
</dbReference>
<dbReference type="InterPro" id="IPR036038">
    <property type="entry name" value="Aminotransferase-like"/>
</dbReference>
<reference evidence="12" key="1">
    <citation type="submission" date="2016-10" db="EMBL/GenBank/DDBJ databases">
        <authorList>
            <person name="Varghese N."/>
            <person name="Submissions S."/>
        </authorList>
    </citation>
    <scope>NUCLEOTIDE SEQUENCE [LARGE SCALE GENOMIC DNA]</scope>
    <source>
        <strain evidence="12">CGMCC 1.7285</strain>
    </source>
</reference>
<evidence type="ECO:0000256" key="3">
    <source>
        <dbReference type="ARBA" id="ARBA00011738"/>
    </source>
</evidence>
<dbReference type="GO" id="GO:0005829">
    <property type="term" value="C:cytosol"/>
    <property type="evidence" value="ECO:0007669"/>
    <property type="project" value="TreeGrafter"/>
</dbReference>